<evidence type="ECO:0000256" key="8">
    <source>
        <dbReference type="SAM" id="MobiDB-lite"/>
    </source>
</evidence>
<dbReference type="OrthoDB" id="10251381at2759"/>
<feature type="repeat" description="WD" evidence="7">
    <location>
        <begin position="189"/>
        <end position="219"/>
    </location>
</feature>
<dbReference type="PROSITE" id="PS00678">
    <property type="entry name" value="WD_REPEATS_1"/>
    <property type="match status" value="2"/>
</dbReference>
<comment type="similarity">
    <text evidence="6">Belongs to the WD repeat WDR12/YTM1 family.</text>
</comment>
<proteinExistence type="evidence at transcript level"/>
<dbReference type="PANTHER" id="PTHR19855:SF11">
    <property type="entry name" value="RIBOSOME BIOGENESIS PROTEIN WDR12"/>
    <property type="match status" value="1"/>
</dbReference>
<dbReference type="InterPro" id="IPR011047">
    <property type="entry name" value="Quinoprotein_ADH-like_sf"/>
</dbReference>
<keyword evidence="3 7" id="KW-0853">WD repeat</keyword>
<name>C1BVV0_LEPSM</name>
<dbReference type="HAMAP" id="MF_03029">
    <property type="entry name" value="WDR12"/>
    <property type="match status" value="1"/>
</dbReference>
<dbReference type="InterPro" id="IPR015943">
    <property type="entry name" value="WD40/YVTN_repeat-like_dom_sf"/>
</dbReference>
<dbReference type="PRINTS" id="PR00320">
    <property type="entry name" value="GPROTEINBRPT"/>
</dbReference>
<protein>
    <recommendedName>
        <fullName evidence="6">Ribosome biogenesis protein WDR12 homolog</fullName>
    </recommendedName>
</protein>
<dbReference type="AlphaFoldDB" id="C1BVV0"/>
<dbReference type="InterPro" id="IPR028599">
    <property type="entry name" value="WDR12/Ytm1"/>
</dbReference>
<dbReference type="PANTHER" id="PTHR19855">
    <property type="entry name" value="WD40 REPEAT PROTEIN 12, 37"/>
    <property type="match status" value="1"/>
</dbReference>
<feature type="repeat" description="WD" evidence="7">
    <location>
        <begin position="383"/>
        <end position="418"/>
    </location>
</feature>
<keyword evidence="4" id="KW-0677">Repeat</keyword>
<dbReference type="PROSITE" id="PS50294">
    <property type="entry name" value="WD_REPEATS_REGION"/>
    <property type="match status" value="3"/>
</dbReference>
<feature type="domain" description="NLE" evidence="9">
    <location>
        <begin position="3"/>
        <end position="67"/>
    </location>
</feature>
<evidence type="ECO:0000256" key="3">
    <source>
        <dbReference type="ARBA" id="ARBA00022574"/>
    </source>
</evidence>
<accession>C1BVV0</accession>
<dbReference type="Pfam" id="PF00400">
    <property type="entry name" value="WD40"/>
    <property type="match status" value="6"/>
</dbReference>
<dbReference type="SUPFAM" id="SSF50998">
    <property type="entry name" value="Quinoprotein alcohol dehydrogenase-like"/>
    <property type="match status" value="1"/>
</dbReference>
<evidence type="ECO:0000313" key="10">
    <source>
        <dbReference type="EMBL" id="ACO13153.1"/>
    </source>
</evidence>
<comment type="subcellular location">
    <subcellularLocation>
        <location evidence="6">Nucleus</location>
        <location evidence="6">Nucleolus</location>
    </subcellularLocation>
    <subcellularLocation>
        <location evidence="6">Nucleus</location>
        <location evidence="6">Nucleoplasm</location>
    </subcellularLocation>
</comment>
<dbReference type="Pfam" id="PF08154">
    <property type="entry name" value="NLE"/>
    <property type="match status" value="1"/>
</dbReference>
<evidence type="ECO:0000256" key="7">
    <source>
        <dbReference type="PROSITE-ProRule" id="PRU00221"/>
    </source>
</evidence>
<dbReference type="CDD" id="cd00200">
    <property type="entry name" value="WD40"/>
    <property type="match status" value="1"/>
</dbReference>
<dbReference type="Gene3D" id="2.130.10.10">
    <property type="entry name" value="YVTN repeat-like/Quinoprotein amine dehydrogenase"/>
    <property type="match status" value="2"/>
</dbReference>
<dbReference type="GO" id="GO:0030687">
    <property type="term" value="C:preribosome, large subunit precursor"/>
    <property type="evidence" value="ECO:0007669"/>
    <property type="project" value="UniProtKB-UniRule"/>
</dbReference>
<keyword evidence="2 6" id="KW-0698">rRNA processing</keyword>
<evidence type="ECO:0000256" key="6">
    <source>
        <dbReference type="HAMAP-Rule" id="MF_03029"/>
    </source>
</evidence>
<keyword evidence="5 6" id="KW-0539">Nucleus</keyword>
<dbReference type="InterPro" id="IPR019775">
    <property type="entry name" value="WD40_repeat_CS"/>
</dbReference>
<dbReference type="EMBL" id="BT078729">
    <property type="protein sequence ID" value="ACO13153.1"/>
    <property type="molecule type" value="mRNA"/>
</dbReference>
<evidence type="ECO:0000256" key="1">
    <source>
        <dbReference type="ARBA" id="ARBA00022517"/>
    </source>
</evidence>
<dbReference type="GO" id="GO:0000466">
    <property type="term" value="P:maturation of 5.8S rRNA from tricistronic rRNA transcript (SSU-rRNA, 5.8S rRNA, LSU-rRNA)"/>
    <property type="evidence" value="ECO:0007669"/>
    <property type="project" value="UniProtKB-UniRule"/>
</dbReference>
<keyword evidence="1 6" id="KW-0690">Ribosome biogenesis</keyword>
<evidence type="ECO:0000256" key="4">
    <source>
        <dbReference type="ARBA" id="ARBA00022737"/>
    </source>
</evidence>
<dbReference type="GO" id="GO:0005654">
    <property type="term" value="C:nucleoplasm"/>
    <property type="evidence" value="ECO:0007669"/>
    <property type="project" value="UniProtKB-SubCell"/>
</dbReference>
<dbReference type="SMART" id="SM00320">
    <property type="entry name" value="WD40"/>
    <property type="match status" value="7"/>
</dbReference>
<dbReference type="PROSITE" id="PS50082">
    <property type="entry name" value="WD_REPEATS_2"/>
    <property type="match status" value="5"/>
</dbReference>
<gene>
    <name evidence="10" type="primary">WDR12</name>
</gene>
<dbReference type="GO" id="GO:0005730">
    <property type="term" value="C:nucleolus"/>
    <property type="evidence" value="ECO:0007669"/>
    <property type="project" value="UniProtKB-SubCell"/>
</dbReference>
<sequence>MKIQIRFVTDEPKYAVPSSELSVPASINSKGLNNLLKGLLEESDTDEVPEFSFIILNDILKDSLEAFFASKEDYVSSTSEGVFEIRYSSKTPPPSPLSSSNHDDWVSSVCTMGSLALSACYDGTLSLWDLSTDTRLLTIPAHGPQPAKSVRFLHLDQNKATFASSSHDQTLRIYEYDLSANEITRVNVGKGHERSVDALASSKEHIASGSFDKLIKLWSPILQDRSSTNQDEEEPDQAKKRKKSTPPTILPLLTLSGHKEAISSLAFGEDSNTLFSSSWDHTIKIWDLSISGMKSELVGNKSFFDISYKDNTVLAASADRFVRIYDARSTASSIVQSTFSSHTGWITSVAWCVDRENLFVSGSHDKLVKMWDSRSYKTPLFDLSGHSERVLCVDWSNRKYILSGGADNDMKVFNSNIL</sequence>
<evidence type="ECO:0000256" key="5">
    <source>
        <dbReference type="ARBA" id="ARBA00023242"/>
    </source>
</evidence>
<dbReference type="GO" id="GO:0000463">
    <property type="term" value="P:maturation of LSU-rRNA from tricistronic rRNA transcript (SSU-rRNA, 5.8S rRNA, LSU-rRNA)"/>
    <property type="evidence" value="ECO:0007669"/>
    <property type="project" value="UniProtKB-UniRule"/>
</dbReference>
<feature type="repeat" description="WD" evidence="7">
    <location>
        <begin position="339"/>
        <end position="375"/>
    </location>
</feature>
<dbReference type="InterPro" id="IPR001680">
    <property type="entry name" value="WD40_rpt"/>
</dbReference>
<feature type="repeat" description="WD" evidence="7">
    <location>
        <begin position="99"/>
        <end position="138"/>
    </location>
</feature>
<reference evidence="10" key="1">
    <citation type="submission" date="2009-06" db="EMBL/GenBank/DDBJ databases">
        <title>Lepeophtheirus salmonis ESTs and full-length cDNAs.</title>
        <authorList>
            <person name="Yasuike M."/>
            <person name="von Schalburg K."/>
            <person name="Cooper G."/>
            <person name="Leong J."/>
            <person name="Jones S.R.M."/>
            <person name="Koop B.F."/>
        </authorList>
    </citation>
    <scope>NUCLEOTIDE SEQUENCE</scope>
    <source>
        <strain evidence="10">Pacific form</strain>
        <tissue evidence="10">Whole</tissue>
    </source>
</reference>
<feature type="repeat" description="WD" evidence="7">
    <location>
        <begin position="255"/>
        <end position="289"/>
    </location>
</feature>
<comment type="function">
    <text evidence="6">Required for maturation of ribosomal RNAs and formation of the large ribosomal subunit.</text>
</comment>
<evidence type="ECO:0000256" key="2">
    <source>
        <dbReference type="ARBA" id="ARBA00022552"/>
    </source>
</evidence>
<feature type="region of interest" description="Disordered" evidence="8">
    <location>
        <begin position="225"/>
        <end position="244"/>
    </location>
</feature>
<dbReference type="InterPro" id="IPR012972">
    <property type="entry name" value="NLE"/>
</dbReference>
<evidence type="ECO:0000259" key="9">
    <source>
        <dbReference type="Pfam" id="PF08154"/>
    </source>
</evidence>
<dbReference type="InterPro" id="IPR020472">
    <property type="entry name" value="WD40_PAC1"/>
</dbReference>
<organism evidence="10">
    <name type="scientific">Lepeophtheirus salmonis</name>
    <name type="common">Salmon louse</name>
    <name type="synonym">Caligus salmonis</name>
    <dbReference type="NCBI Taxonomy" id="72036"/>
    <lineage>
        <taxon>Eukaryota</taxon>
        <taxon>Metazoa</taxon>
        <taxon>Ecdysozoa</taxon>
        <taxon>Arthropoda</taxon>
        <taxon>Crustacea</taxon>
        <taxon>Multicrustacea</taxon>
        <taxon>Hexanauplia</taxon>
        <taxon>Copepoda</taxon>
        <taxon>Siphonostomatoida</taxon>
        <taxon>Caligidae</taxon>
        <taxon>Lepeophtheirus</taxon>
    </lineage>
</organism>
<dbReference type="GO" id="GO:0043021">
    <property type="term" value="F:ribonucleoprotein complex binding"/>
    <property type="evidence" value="ECO:0007669"/>
    <property type="project" value="UniProtKB-UniRule"/>
</dbReference>